<sequence>MLKNSIKMQLSVLWERKTATIIFALLMVLVLVNFFSNVLTYQGRDVLDMYHPMKLLTFSTWSEFSYYLRQYYPLLVVIPAGFSLFADHQLNQFIFIQTRIGSKAYYWGKIVTVFLVTFCVFTLPFLIEIGLNMLAFPTHAVGDPSNLGILDQVYLNTISTLFFPIIKQSVYAYAFIFTLFVGVISGILSIFTVSVSAFRIKFKVLLFLPVYLLLHFTAYLKQLVPTINFDTNYFFYLVMHEPVRNVKANSIAIAIFMLITVCTSLLIFLMKMNKDAL</sequence>
<proteinExistence type="predicted"/>
<dbReference type="STRING" id="872970.SAMN04488134_101373"/>
<keyword evidence="1" id="KW-0812">Transmembrane</keyword>
<feature type="transmembrane region" description="Helical" evidence="1">
    <location>
        <begin position="21"/>
        <end position="44"/>
    </location>
</feature>
<accession>A0A1H8HL45</accession>
<evidence type="ECO:0000313" key="3">
    <source>
        <dbReference type="Proteomes" id="UP000199300"/>
    </source>
</evidence>
<keyword evidence="1" id="KW-1133">Transmembrane helix</keyword>
<feature type="transmembrane region" description="Helical" evidence="1">
    <location>
        <begin position="64"/>
        <end position="85"/>
    </location>
</feature>
<name>A0A1H8HL45_9BACI</name>
<feature type="transmembrane region" description="Helical" evidence="1">
    <location>
        <begin position="170"/>
        <end position="195"/>
    </location>
</feature>
<dbReference type="AlphaFoldDB" id="A0A1H8HL45"/>
<evidence type="ECO:0000313" key="2">
    <source>
        <dbReference type="EMBL" id="SEN56707.1"/>
    </source>
</evidence>
<organism evidence="2 3">
    <name type="scientific">Amphibacillus marinus</name>
    <dbReference type="NCBI Taxonomy" id="872970"/>
    <lineage>
        <taxon>Bacteria</taxon>
        <taxon>Bacillati</taxon>
        <taxon>Bacillota</taxon>
        <taxon>Bacilli</taxon>
        <taxon>Bacillales</taxon>
        <taxon>Bacillaceae</taxon>
        <taxon>Amphibacillus</taxon>
    </lineage>
</organism>
<evidence type="ECO:0008006" key="4">
    <source>
        <dbReference type="Google" id="ProtNLM"/>
    </source>
</evidence>
<protein>
    <recommendedName>
        <fullName evidence="4">ABC-2 family transporter protein</fullName>
    </recommendedName>
</protein>
<dbReference type="EMBL" id="FODJ01000001">
    <property type="protein sequence ID" value="SEN56707.1"/>
    <property type="molecule type" value="Genomic_DNA"/>
</dbReference>
<evidence type="ECO:0000256" key="1">
    <source>
        <dbReference type="SAM" id="Phobius"/>
    </source>
</evidence>
<dbReference type="Proteomes" id="UP000199300">
    <property type="component" value="Unassembled WGS sequence"/>
</dbReference>
<feature type="transmembrane region" description="Helical" evidence="1">
    <location>
        <begin position="106"/>
        <end position="127"/>
    </location>
</feature>
<gene>
    <name evidence="2" type="ORF">SAMN04488134_101373</name>
</gene>
<feature type="transmembrane region" description="Helical" evidence="1">
    <location>
        <begin position="251"/>
        <end position="270"/>
    </location>
</feature>
<reference evidence="2 3" key="1">
    <citation type="submission" date="2016-10" db="EMBL/GenBank/DDBJ databases">
        <authorList>
            <person name="de Groot N.N."/>
        </authorList>
    </citation>
    <scope>NUCLEOTIDE SEQUENCE [LARGE SCALE GENOMIC DNA]</scope>
    <source>
        <strain evidence="2 3">CGMCC 1.10434</strain>
    </source>
</reference>
<keyword evidence="3" id="KW-1185">Reference proteome</keyword>
<keyword evidence="1" id="KW-0472">Membrane</keyword>
<feature type="transmembrane region" description="Helical" evidence="1">
    <location>
        <begin position="202"/>
        <end position="220"/>
    </location>
</feature>